<gene>
    <name evidence="3" type="ORF">B4N89_18230</name>
</gene>
<evidence type="ECO:0000256" key="1">
    <source>
        <dbReference type="ARBA" id="ARBA00007100"/>
    </source>
</evidence>
<dbReference type="Proteomes" id="UP000190037">
    <property type="component" value="Unassembled WGS sequence"/>
</dbReference>
<dbReference type="STRING" id="159449.B4N89_18230"/>
<keyword evidence="4" id="KW-1185">Reference proteome</keyword>
<dbReference type="PANTHER" id="PTHR31350:SF21">
    <property type="entry name" value="F-BOX ONLY PROTEIN 21"/>
    <property type="match status" value="1"/>
</dbReference>
<dbReference type="EMBL" id="MWQN01000001">
    <property type="protein sequence ID" value="OPC82621.1"/>
    <property type="molecule type" value="Genomic_DNA"/>
</dbReference>
<name>A0A1T3P123_9ACTN</name>
<organism evidence="3 4">
    <name type="scientific">Embleya scabrispora</name>
    <dbReference type="NCBI Taxonomy" id="159449"/>
    <lineage>
        <taxon>Bacteria</taxon>
        <taxon>Bacillati</taxon>
        <taxon>Actinomycetota</taxon>
        <taxon>Actinomycetes</taxon>
        <taxon>Kitasatosporales</taxon>
        <taxon>Streptomycetaceae</taxon>
        <taxon>Embleya</taxon>
    </lineage>
</organism>
<dbReference type="OrthoDB" id="232498at2"/>
<dbReference type="PANTHER" id="PTHR31350">
    <property type="entry name" value="SI:DKEY-261L7.2"/>
    <property type="match status" value="1"/>
</dbReference>
<evidence type="ECO:0000313" key="3">
    <source>
        <dbReference type="EMBL" id="OPC82621.1"/>
    </source>
</evidence>
<comment type="caution">
    <text evidence="3">The sequence shown here is derived from an EMBL/GenBank/DDBJ whole genome shotgun (WGS) entry which is preliminary data.</text>
</comment>
<protein>
    <recommendedName>
        <fullName evidence="2">Protein SirB1 N-terminal domain-containing protein</fullName>
    </recommendedName>
</protein>
<dbReference type="RefSeq" id="WP_078976888.1">
    <property type="nucleotide sequence ID" value="NZ_MWQN01000001.1"/>
</dbReference>
<feature type="domain" description="Protein SirB1 N-terminal" evidence="2">
    <location>
        <begin position="44"/>
        <end position="192"/>
    </location>
</feature>
<proteinExistence type="inferred from homology"/>
<comment type="similarity">
    <text evidence="1">Belongs to the UPF0162 family.</text>
</comment>
<accession>A0A1T3P123</accession>
<dbReference type="AlphaFoldDB" id="A0A1T3P123"/>
<dbReference type="Pfam" id="PF13369">
    <property type="entry name" value="Transglut_core2"/>
    <property type="match status" value="1"/>
</dbReference>
<evidence type="ECO:0000313" key="4">
    <source>
        <dbReference type="Proteomes" id="UP000190037"/>
    </source>
</evidence>
<evidence type="ECO:0000259" key="2">
    <source>
        <dbReference type="Pfam" id="PF13369"/>
    </source>
</evidence>
<reference evidence="3 4" key="1">
    <citation type="submission" date="2017-03" db="EMBL/GenBank/DDBJ databases">
        <title>Draft genome sequence of Streptomyces scabrisporus NF3, endophyte isolated from Amphipterygium adstringens.</title>
        <authorList>
            <person name="Vazquez M."/>
            <person name="Ceapa C.D."/>
            <person name="Rodriguez Luna D."/>
            <person name="Sanchez Esquivel S."/>
        </authorList>
    </citation>
    <scope>NUCLEOTIDE SEQUENCE [LARGE SCALE GENOMIC DNA]</scope>
    <source>
        <strain evidence="3 4">NF3</strain>
    </source>
</reference>
<sequence>MSAPGSPRDRFAAVVRADEVDLAEAALLMGVEVDPAFDPAVGIAELERLAAAVRAEAGPAFDPSGAAAALARVLGGRARFLGQQSDYADLRSSLLHEVLRRRRGLPILLSVVWIDVGRRAGLPVYGVALPGHFVVGIGDPDGEFELADPFHGGVPLSVSRARRLAAEAGGRPGDPTLLQPARPTAILLRMLNNIRAWAAQPERGIEGAWTRLWAVELSLLLPRHPAALRHERGTLLARTGQFAAGARQLEEYAEVVKHIDPKAAEGMLTEAKAARARLN</sequence>
<dbReference type="InterPro" id="IPR032698">
    <property type="entry name" value="SirB1_N"/>
</dbReference>